<feature type="signal peptide" evidence="1">
    <location>
        <begin position="1"/>
        <end position="19"/>
    </location>
</feature>
<dbReference type="SUPFAM" id="SSF56925">
    <property type="entry name" value="OMPA-like"/>
    <property type="match status" value="1"/>
</dbReference>
<keyword evidence="1" id="KW-0732">Signal</keyword>
<organism evidence="2 3">
    <name type="scientific">Candidatus Thermochlorobacter aerophilus</name>
    <dbReference type="NCBI Taxonomy" id="1868324"/>
    <lineage>
        <taxon>Bacteria</taxon>
        <taxon>Pseudomonadati</taxon>
        <taxon>Chlorobiota</taxon>
        <taxon>Chlorobiia</taxon>
        <taxon>Chlorobiales</taxon>
        <taxon>Candidatus Thermochlorobacteriaceae</taxon>
        <taxon>Candidatus Thermochlorobacter</taxon>
    </lineage>
</organism>
<evidence type="ECO:0008006" key="4">
    <source>
        <dbReference type="Google" id="ProtNLM"/>
    </source>
</evidence>
<reference evidence="2 3" key="1">
    <citation type="journal article" date="2011" name="ISME J.">
        <title>Community ecology of hot spring cyanobacterial mats: predominant populations and their functional potential.</title>
        <authorList>
            <person name="Klatt C.G."/>
            <person name="Wood J.M."/>
            <person name="Rusch D.B."/>
            <person name="Bateson M.M."/>
            <person name="Hamamura N."/>
            <person name="Heidelberg J.F."/>
            <person name="Grossman A.R."/>
            <person name="Bhaya D."/>
            <person name="Cohan F.M."/>
            <person name="Kuhl M."/>
            <person name="Bryant D.A."/>
            <person name="Ward D.M."/>
        </authorList>
    </citation>
    <scope>NUCLEOTIDE SEQUENCE [LARGE SCALE GENOMIC DNA]</scope>
    <source>
        <strain evidence="2">OS</strain>
    </source>
</reference>
<evidence type="ECO:0000256" key="1">
    <source>
        <dbReference type="SAM" id="SignalP"/>
    </source>
</evidence>
<dbReference type="InterPro" id="IPR011250">
    <property type="entry name" value="OMP/PagP_B-barrel"/>
</dbReference>
<feature type="chain" id="PRO_5017365810" description="Outer membrane protein beta-barrel domain-containing protein" evidence="1">
    <location>
        <begin position="20"/>
        <end position="229"/>
    </location>
</feature>
<dbReference type="AlphaFoldDB" id="A0A395M0V6"/>
<comment type="caution">
    <text evidence="2">The sequence shown here is derived from an EMBL/GenBank/DDBJ whole genome shotgun (WGS) entry which is preliminary data.</text>
</comment>
<dbReference type="Proteomes" id="UP000266389">
    <property type="component" value="Unassembled WGS sequence"/>
</dbReference>
<protein>
    <recommendedName>
        <fullName evidence="4">Outer membrane protein beta-barrel domain-containing protein</fullName>
    </recommendedName>
</protein>
<dbReference type="EMBL" id="PHFL01000039">
    <property type="protein sequence ID" value="RFM24397.1"/>
    <property type="molecule type" value="Genomic_DNA"/>
</dbReference>
<sequence length="229" mass="24257">MKRLTILFLLLSMIDVADAQIPGLSQLLSIEGSIGGSFLNGGKDLALVREGERGCRNFFGSMPLSGANVAGKLKIKPLLLPLRAVGFVNFGLLSTSTNTSESVSVGGTTAPLNINPFVPTGDRVSALNAGLGVEFSLLPLPVVTPYIGVDFGIYSITPENKKAYSRYGLGAGVGIEFSPPSSSVSFDIEAKYRLANLVGRENIALSNAIAQEDAFNYWQISLLLAFKLL</sequence>
<accession>A0A395M0V6</accession>
<proteinExistence type="predicted"/>
<evidence type="ECO:0000313" key="2">
    <source>
        <dbReference type="EMBL" id="RFM24397.1"/>
    </source>
</evidence>
<gene>
    <name evidence="2" type="ORF">D0433_05240</name>
</gene>
<name>A0A395M0V6_9BACT</name>
<evidence type="ECO:0000313" key="3">
    <source>
        <dbReference type="Proteomes" id="UP000266389"/>
    </source>
</evidence>